<comment type="caution">
    <text evidence="9">The sequence shown here is derived from an EMBL/GenBank/DDBJ whole genome shotgun (WGS) entry which is preliminary data.</text>
</comment>
<keyword evidence="4" id="KW-0227">DNA damage</keyword>
<dbReference type="GO" id="GO:0042276">
    <property type="term" value="P:error-prone translesion synthesis"/>
    <property type="evidence" value="ECO:0007669"/>
    <property type="project" value="TreeGrafter"/>
</dbReference>
<reference evidence="9 10" key="1">
    <citation type="submission" date="2019-10" db="EMBL/GenBank/DDBJ databases">
        <title>Assembly and Annotation for the nematode Trichostrongylus colubriformis.</title>
        <authorList>
            <person name="Martin J."/>
        </authorList>
    </citation>
    <scope>NUCLEOTIDE SEQUENCE [LARGE SCALE GENOMIC DNA]</scope>
    <source>
        <strain evidence="9">G859</strain>
        <tissue evidence="9">Whole worm</tissue>
    </source>
</reference>
<dbReference type="InterPro" id="IPR052230">
    <property type="entry name" value="DNA_polymerase_eta"/>
</dbReference>
<evidence type="ECO:0000256" key="4">
    <source>
        <dbReference type="ARBA" id="ARBA00022763"/>
    </source>
</evidence>
<evidence type="ECO:0000256" key="5">
    <source>
        <dbReference type="ARBA" id="ARBA00023204"/>
    </source>
</evidence>
<keyword evidence="10" id="KW-1185">Reference proteome</keyword>
<dbReference type="GO" id="GO:0006281">
    <property type="term" value="P:DNA repair"/>
    <property type="evidence" value="ECO:0007669"/>
    <property type="project" value="UniProtKB-KW"/>
</dbReference>
<feature type="region of interest" description="Disordered" evidence="7">
    <location>
        <begin position="236"/>
        <end position="268"/>
    </location>
</feature>
<keyword evidence="3" id="KW-0479">Metal-binding</keyword>
<dbReference type="GO" id="GO:0005657">
    <property type="term" value="C:replication fork"/>
    <property type="evidence" value="ECO:0007669"/>
    <property type="project" value="TreeGrafter"/>
</dbReference>
<sequence>LTGDISTALPTTHLADGCDKGDDETYDREGSLRNWLSTQCAKEISHLRLAIAAEVIEKIRANIRRYTQFFCSGGIANNKMLAKLVCARHKPRQQTVLPFEYVHVIFETTPIGDVRMLGGKLGHALQDRFAIGTSKTLKIASYSPQVLAEIMWSAARGYNRAPSGSDKWDPPILNLSMSASRFVEGVGAQNQSIMEWIDKRLKSIESGNSAFEQANNSTPEPRIFVKGVLKRPADLEVPGPSCGMSSASNSPKKATPKKKKPDAEPEVKVDEDGWQVYDPALFEALKQQESSSAVPAVELNDIGGISSAVFQELPDNIKAVCF</sequence>
<dbReference type="Gene3D" id="3.30.70.270">
    <property type="match status" value="1"/>
</dbReference>
<gene>
    <name evidence="9" type="ORF">GCK32_014583</name>
</gene>
<dbReference type="InterPro" id="IPR001126">
    <property type="entry name" value="UmuC"/>
</dbReference>
<evidence type="ECO:0000259" key="8">
    <source>
        <dbReference type="PROSITE" id="PS50173"/>
    </source>
</evidence>
<comment type="subcellular location">
    <subcellularLocation>
        <location evidence="1">Nucleus</location>
    </subcellularLocation>
</comment>
<evidence type="ECO:0000256" key="7">
    <source>
        <dbReference type="SAM" id="MobiDB-lite"/>
    </source>
</evidence>
<dbReference type="GO" id="GO:0046872">
    <property type="term" value="F:metal ion binding"/>
    <property type="evidence" value="ECO:0007669"/>
    <property type="project" value="UniProtKB-KW"/>
</dbReference>
<dbReference type="PANTHER" id="PTHR45873">
    <property type="entry name" value="DNA POLYMERASE ETA"/>
    <property type="match status" value="1"/>
</dbReference>
<dbReference type="GO" id="GO:0035861">
    <property type="term" value="C:site of double-strand break"/>
    <property type="evidence" value="ECO:0007669"/>
    <property type="project" value="TreeGrafter"/>
</dbReference>
<dbReference type="InterPro" id="IPR043502">
    <property type="entry name" value="DNA/RNA_pol_sf"/>
</dbReference>
<dbReference type="GO" id="GO:0003887">
    <property type="term" value="F:DNA-directed DNA polymerase activity"/>
    <property type="evidence" value="ECO:0007669"/>
    <property type="project" value="TreeGrafter"/>
</dbReference>
<evidence type="ECO:0000256" key="3">
    <source>
        <dbReference type="ARBA" id="ARBA00022723"/>
    </source>
</evidence>
<evidence type="ECO:0000256" key="6">
    <source>
        <dbReference type="ARBA" id="ARBA00023242"/>
    </source>
</evidence>
<dbReference type="AlphaFoldDB" id="A0AAN8FHX5"/>
<dbReference type="PROSITE" id="PS50173">
    <property type="entry name" value="UMUC"/>
    <property type="match status" value="1"/>
</dbReference>
<proteinExistence type="predicted"/>
<dbReference type="EMBL" id="WIXE01011486">
    <property type="protein sequence ID" value="KAK5976719.1"/>
    <property type="molecule type" value="Genomic_DNA"/>
</dbReference>
<dbReference type="GO" id="GO:0009314">
    <property type="term" value="P:response to radiation"/>
    <property type="evidence" value="ECO:0007669"/>
    <property type="project" value="TreeGrafter"/>
</dbReference>
<dbReference type="PANTHER" id="PTHR45873:SF1">
    <property type="entry name" value="DNA POLYMERASE ETA"/>
    <property type="match status" value="1"/>
</dbReference>
<keyword evidence="5" id="KW-0234">DNA repair</keyword>
<dbReference type="GO" id="GO:0005634">
    <property type="term" value="C:nucleus"/>
    <property type="evidence" value="ECO:0007669"/>
    <property type="project" value="UniProtKB-SubCell"/>
</dbReference>
<keyword evidence="2" id="KW-0808">Transferase</keyword>
<organism evidence="9 10">
    <name type="scientific">Trichostrongylus colubriformis</name>
    <name type="common">Black scour worm</name>
    <dbReference type="NCBI Taxonomy" id="6319"/>
    <lineage>
        <taxon>Eukaryota</taxon>
        <taxon>Metazoa</taxon>
        <taxon>Ecdysozoa</taxon>
        <taxon>Nematoda</taxon>
        <taxon>Chromadorea</taxon>
        <taxon>Rhabditida</taxon>
        <taxon>Rhabditina</taxon>
        <taxon>Rhabditomorpha</taxon>
        <taxon>Strongyloidea</taxon>
        <taxon>Trichostrongylidae</taxon>
        <taxon>Trichostrongylus</taxon>
    </lineage>
</organism>
<evidence type="ECO:0000256" key="1">
    <source>
        <dbReference type="ARBA" id="ARBA00004123"/>
    </source>
</evidence>
<name>A0AAN8FHX5_TRICO</name>
<feature type="domain" description="UmuC" evidence="8">
    <location>
        <begin position="57"/>
        <end position="118"/>
    </location>
</feature>
<evidence type="ECO:0000256" key="2">
    <source>
        <dbReference type="ARBA" id="ARBA00022679"/>
    </source>
</evidence>
<protein>
    <recommendedName>
        <fullName evidence="8">UmuC domain-containing protein</fullName>
    </recommendedName>
</protein>
<dbReference type="Proteomes" id="UP001331761">
    <property type="component" value="Unassembled WGS sequence"/>
</dbReference>
<feature type="non-terminal residue" evidence="9">
    <location>
        <position position="1"/>
    </location>
</feature>
<keyword evidence="6" id="KW-0539">Nucleus</keyword>
<dbReference type="SUPFAM" id="SSF56672">
    <property type="entry name" value="DNA/RNA polymerases"/>
    <property type="match status" value="1"/>
</dbReference>
<evidence type="ECO:0000313" key="10">
    <source>
        <dbReference type="Proteomes" id="UP001331761"/>
    </source>
</evidence>
<dbReference type="InterPro" id="IPR043128">
    <property type="entry name" value="Rev_trsase/Diguanyl_cyclase"/>
</dbReference>
<accession>A0AAN8FHX5</accession>
<evidence type="ECO:0000313" key="9">
    <source>
        <dbReference type="EMBL" id="KAK5976719.1"/>
    </source>
</evidence>